<accession>A0A8X8WG98</accession>
<feature type="transmembrane region" description="Helical" evidence="12">
    <location>
        <begin position="236"/>
        <end position="256"/>
    </location>
</feature>
<dbReference type="GO" id="GO:0005886">
    <property type="term" value="C:plasma membrane"/>
    <property type="evidence" value="ECO:0007669"/>
    <property type="project" value="UniProtKB-SubCell"/>
</dbReference>
<keyword evidence="6" id="KW-1003">Cell membrane</keyword>
<comment type="similarity">
    <text evidence="3">Belongs to the SLAC1 S-type anion channel family.</text>
</comment>
<dbReference type="PANTHER" id="PTHR31269:SF60">
    <property type="entry name" value="S-TYPE ANION CHANNEL SLAH1"/>
    <property type="match status" value="1"/>
</dbReference>
<dbReference type="OrthoDB" id="1867618at2759"/>
<dbReference type="EMBL" id="PNBA02000017">
    <property type="protein sequence ID" value="KAG6394100.1"/>
    <property type="molecule type" value="Genomic_DNA"/>
</dbReference>
<dbReference type="GO" id="GO:0012505">
    <property type="term" value="C:endomembrane system"/>
    <property type="evidence" value="ECO:0007669"/>
    <property type="project" value="UniProtKB-SubCell"/>
</dbReference>
<keyword evidence="14" id="KW-1185">Reference proteome</keyword>
<feature type="transmembrane region" description="Helical" evidence="12">
    <location>
        <begin position="205"/>
        <end position="224"/>
    </location>
</feature>
<feature type="transmembrane region" description="Helical" evidence="12">
    <location>
        <begin position="292"/>
        <end position="310"/>
    </location>
</feature>
<dbReference type="GO" id="GO:0006873">
    <property type="term" value="P:intracellular monoatomic ion homeostasis"/>
    <property type="evidence" value="ECO:0007669"/>
    <property type="project" value="InterPro"/>
</dbReference>
<dbReference type="Pfam" id="PF03595">
    <property type="entry name" value="SLAC1"/>
    <property type="match status" value="1"/>
</dbReference>
<evidence type="ECO:0000256" key="1">
    <source>
        <dbReference type="ARBA" id="ARBA00004127"/>
    </source>
</evidence>
<keyword evidence="7 12" id="KW-0812">Transmembrane</keyword>
<dbReference type="Proteomes" id="UP000298416">
    <property type="component" value="Unassembled WGS sequence"/>
</dbReference>
<gene>
    <name evidence="13" type="ORF">SASPL_144679</name>
</gene>
<keyword evidence="10 12" id="KW-0472">Membrane</keyword>
<feature type="transmembrane region" description="Helical" evidence="12">
    <location>
        <begin position="114"/>
        <end position="131"/>
    </location>
</feature>
<dbReference type="Gene3D" id="1.50.10.150">
    <property type="entry name" value="Voltage-dependent anion channel"/>
    <property type="match status" value="1"/>
</dbReference>
<feature type="transmembrane region" description="Helical" evidence="12">
    <location>
        <begin position="73"/>
        <end position="94"/>
    </location>
</feature>
<evidence type="ECO:0000256" key="9">
    <source>
        <dbReference type="ARBA" id="ARBA00023065"/>
    </source>
</evidence>
<comment type="subcellular location">
    <subcellularLocation>
        <location evidence="2">Cell membrane</location>
    </subcellularLocation>
    <subcellularLocation>
        <location evidence="1">Endomembrane system</location>
        <topology evidence="1">Multi-pass membrane protein</topology>
    </subcellularLocation>
</comment>
<dbReference type="FunFam" id="1.50.10.150:FF:000003">
    <property type="entry name" value="S-type anion channel SLAH1"/>
    <property type="match status" value="1"/>
</dbReference>
<keyword evidence="5" id="KW-0813">Transport</keyword>
<evidence type="ECO:0000256" key="11">
    <source>
        <dbReference type="ARBA" id="ARBA00054248"/>
    </source>
</evidence>
<dbReference type="PANTHER" id="PTHR31269">
    <property type="entry name" value="S-TYPE ANION CHANNEL SLAH3"/>
    <property type="match status" value="1"/>
</dbReference>
<evidence type="ECO:0000256" key="6">
    <source>
        <dbReference type="ARBA" id="ARBA00022475"/>
    </source>
</evidence>
<evidence type="ECO:0000256" key="12">
    <source>
        <dbReference type="SAM" id="Phobius"/>
    </source>
</evidence>
<keyword evidence="8 12" id="KW-1133">Transmembrane helix</keyword>
<evidence type="ECO:0000313" key="14">
    <source>
        <dbReference type="Proteomes" id="UP000298416"/>
    </source>
</evidence>
<evidence type="ECO:0000256" key="10">
    <source>
        <dbReference type="ARBA" id="ARBA00023136"/>
    </source>
</evidence>
<feature type="transmembrane region" description="Helical" evidence="12">
    <location>
        <begin position="262"/>
        <end position="280"/>
    </location>
</feature>
<evidence type="ECO:0000256" key="4">
    <source>
        <dbReference type="ARBA" id="ARBA00011233"/>
    </source>
</evidence>
<comment type="function">
    <text evidence="11">Slow, weak voltage-dependent S-type anion efflux channel involved in maintenance of anion homeostasis.</text>
</comment>
<organism evidence="13">
    <name type="scientific">Salvia splendens</name>
    <name type="common">Scarlet sage</name>
    <dbReference type="NCBI Taxonomy" id="180675"/>
    <lineage>
        <taxon>Eukaryota</taxon>
        <taxon>Viridiplantae</taxon>
        <taxon>Streptophyta</taxon>
        <taxon>Embryophyta</taxon>
        <taxon>Tracheophyta</taxon>
        <taxon>Spermatophyta</taxon>
        <taxon>Magnoliopsida</taxon>
        <taxon>eudicotyledons</taxon>
        <taxon>Gunneridae</taxon>
        <taxon>Pentapetalae</taxon>
        <taxon>asterids</taxon>
        <taxon>lamiids</taxon>
        <taxon>Lamiales</taxon>
        <taxon>Lamiaceae</taxon>
        <taxon>Nepetoideae</taxon>
        <taxon>Mentheae</taxon>
        <taxon>Salviinae</taxon>
        <taxon>Salvia</taxon>
        <taxon>Salvia subgen. Calosphace</taxon>
        <taxon>core Calosphace</taxon>
    </lineage>
</organism>
<evidence type="ECO:0000313" key="13">
    <source>
        <dbReference type="EMBL" id="KAG6394100.1"/>
    </source>
</evidence>
<evidence type="ECO:0000256" key="8">
    <source>
        <dbReference type="ARBA" id="ARBA00022989"/>
    </source>
</evidence>
<evidence type="ECO:0000256" key="7">
    <source>
        <dbReference type="ARBA" id="ARBA00022692"/>
    </source>
</evidence>
<reference evidence="13" key="2">
    <citation type="submission" date="2020-08" db="EMBL/GenBank/DDBJ databases">
        <title>Plant Genome Project.</title>
        <authorList>
            <person name="Zhang R.-G."/>
        </authorList>
    </citation>
    <scope>NUCLEOTIDE SEQUENCE</scope>
    <source>
        <strain evidence="13">Huo1</strain>
        <tissue evidence="13">Leaf</tissue>
    </source>
</reference>
<comment type="subunit">
    <text evidence="4">Homotrimer.</text>
</comment>
<dbReference type="InterPro" id="IPR030183">
    <property type="entry name" value="SLAC/SLAH"/>
</dbReference>
<evidence type="ECO:0000256" key="3">
    <source>
        <dbReference type="ARBA" id="ARBA00007808"/>
    </source>
</evidence>
<dbReference type="GO" id="GO:0008308">
    <property type="term" value="F:voltage-gated monoatomic anion channel activity"/>
    <property type="evidence" value="ECO:0007669"/>
    <property type="project" value="InterPro"/>
</dbReference>
<comment type="caution">
    <text evidence="13">The sequence shown here is derived from an EMBL/GenBank/DDBJ whole genome shotgun (WGS) entry which is preliminary data.</text>
</comment>
<dbReference type="InterPro" id="IPR004695">
    <property type="entry name" value="SLAC1/Mae1/Ssu1/TehA"/>
</dbReference>
<dbReference type="InterPro" id="IPR038665">
    <property type="entry name" value="Voltage-dep_anion_channel_sf"/>
</dbReference>
<sequence>MANSIDIIVKNSNGDEAEAAASASSILTIVNAAYFTISLSLGAQAVLLNTLIEDHATTKLKYNFVVADRILGPWAMLMTWLSLCTLALISSLYILRCVFHLWLVKAEYSDREAVNFLFVPWISWLLLLRATPQQVLVRLPHEVLLWALVAPIVALDIKLYGQWFTSEKRPLSAVANPTSHLPMVGNFVGAWAAAGVGWRETALCLFAVGMVHYVVVFITLYQRLTGFRAALRPVSSLFFGTPSAACLAWSAISGGFGVACKMLFFLSLFLLASLMCRPAYFKKSIKKFSVAWWAYSFPVTFVAVASTQYAEEVKGVAAGGLMLLLSSLSLLVFVAMLILTALNTDRLLRQNDSSLSFT</sequence>
<dbReference type="AlphaFoldDB" id="A0A8X8WG98"/>
<keyword evidence="9" id="KW-0406">Ion transport</keyword>
<evidence type="ECO:0008006" key="15">
    <source>
        <dbReference type="Google" id="ProtNLM"/>
    </source>
</evidence>
<evidence type="ECO:0000256" key="2">
    <source>
        <dbReference type="ARBA" id="ARBA00004236"/>
    </source>
</evidence>
<proteinExistence type="inferred from homology"/>
<protein>
    <recommendedName>
        <fullName evidence="15">Tellurite resistance protein TehA</fullName>
    </recommendedName>
</protein>
<name>A0A8X8WG98_SALSN</name>
<evidence type="ECO:0000256" key="5">
    <source>
        <dbReference type="ARBA" id="ARBA00022448"/>
    </source>
</evidence>
<reference evidence="13" key="1">
    <citation type="submission" date="2018-01" db="EMBL/GenBank/DDBJ databases">
        <authorList>
            <person name="Mao J.F."/>
        </authorList>
    </citation>
    <scope>NUCLEOTIDE SEQUENCE</scope>
    <source>
        <strain evidence="13">Huo1</strain>
        <tissue evidence="13">Leaf</tissue>
    </source>
</reference>
<feature type="transmembrane region" description="Helical" evidence="12">
    <location>
        <begin position="316"/>
        <end position="342"/>
    </location>
</feature>
<feature type="transmembrane region" description="Helical" evidence="12">
    <location>
        <begin position="32"/>
        <end position="52"/>
    </location>
</feature>